<dbReference type="PRINTS" id="PR00753">
    <property type="entry name" value="ACCSYNTHASE"/>
</dbReference>
<dbReference type="GO" id="GO:0030170">
    <property type="term" value="F:pyridoxal phosphate binding"/>
    <property type="evidence" value="ECO:0007669"/>
    <property type="project" value="InterPro"/>
</dbReference>
<dbReference type="Gene3D" id="3.40.640.10">
    <property type="entry name" value="Type I PLP-dependent aspartate aminotransferase-like (Major domain)"/>
    <property type="match status" value="1"/>
</dbReference>
<evidence type="ECO:0000259" key="2">
    <source>
        <dbReference type="Pfam" id="PF00155"/>
    </source>
</evidence>
<dbReference type="SUPFAM" id="SSF53383">
    <property type="entry name" value="PLP-dependent transferases"/>
    <property type="match status" value="1"/>
</dbReference>
<dbReference type="InterPro" id="IPR015424">
    <property type="entry name" value="PyrdxlP-dep_Trfase"/>
</dbReference>
<sequence>MTLFLGYNYSENTSLTKVKPEHIVVTSGGGSALGALMRSICDERDSVLLVCPIWDGLGLYLLIHGNIEWINVTVPWLEIGPQRSLVEELERAYLNHPNPDRIKAVVFTNPNNPLGRCFAPSVLRECLAFCAEKALHCISDEVYALSSFSSSAPFPRFTSILSLLDDTLPATFASRVHVIWSASKDFGCNGLRLGCIISQANDTLRLGSGLTSYLEVSSLTTVMTIALLDSPHLPLLIAKSSERLTAAYNLLTRGFERLHIKFIPANYGLCVFFRLVDNCSSAKEETAAVHELAQLGLVVSQGQNYALGDGVWGWARIIFAYPPDVIQRALDVLEKFRRGRGGCI</sequence>
<dbReference type="Proteomes" id="UP000000560">
    <property type="component" value="Chromosome II"/>
</dbReference>
<evidence type="ECO:0000313" key="3">
    <source>
        <dbReference type="EMBL" id="CBF74597.1"/>
    </source>
</evidence>
<dbReference type="KEGG" id="ani:ANIA_04153"/>
<gene>
    <name evidence="3" type="ORF">ANIA_04153</name>
</gene>
<dbReference type="GO" id="GO:0006520">
    <property type="term" value="P:amino acid metabolic process"/>
    <property type="evidence" value="ECO:0000318"/>
    <property type="project" value="GO_Central"/>
</dbReference>
<accession>Q5B5M7</accession>
<dbReference type="PANTHER" id="PTHR43795:SF39">
    <property type="entry name" value="AMINOTRANSFERASE CLASS I_CLASSII DOMAIN-CONTAINING PROTEIN"/>
    <property type="match status" value="1"/>
</dbReference>
<dbReference type="VEuPathDB" id="FungiDB:AN4153"/>
<dbReference type="EMBL" id="BN001302">
    <property type="protein sequence ID" value="CBF74597.1"/>
    <property type="molecule type" value="Genomic_DNA"/>
</dbReference>
<dbReference type="PANTHER" id="PTHR43795">
    <property type="entry name" value="BIFUNCTIONAL ASPARTATE AMINOTRANSFERASE AND GLUTAMATE/ASPARTATE-PREPHENATE AMINOTRANSFERASE-RELATED"/>
    <property type="match status" value="1"/>
</dbReference>
<accession>C8V4X8</accession>
<dbReference type="eggNOG" id="KOG0256">
    <property type="taxonomic scope" value="Eukaryota"/>
</dbReference>
<dbReference type="GO" id="GO:0008483">
    <property type="term" value="F:transaminase activity"/>
    <property type="evidence" value="ECO:0000318"/>
    <property type="project" value="GO_Central"/>
</dbReference>
<protein>
    <recommendedName>
        <fullName evidence="2">Aminotransferase class I/classII large domain-containing protein</fullName>
    </recommendedName>
</protein>
<dbReference type="Gene3D" id="3.90.1150.10">
    <property type="entry name" value="Aspartate Aminotransferase, domain 1"/>
    <property type="match status" value="1"/>
</dbReference>
<dbReference type="GeneID" id="2873574"/>
<dbReference type="InterPro" id="IPR050478">
    <property type="entry name" value="Ethylene_sulfur-biosynth"/>
</dbReference>
<dbReference type="Pfam" id="PF00155">
    <property type="entry name" value="Aminotran_1_2"/>
    <property type="match status" value="1"/>
</dbReference>
<feature type="domain" description="Aminotransferase class I/classII large" evidence="2">
    <location>
        <begin position="12"/>
        <end position="333"/>
    </location>
</feature>
<evidence type="ECO:0000256" key="1">
    <source>
        <dbReference type="ARBA" id="ARBA00022898"/>
    </source>
</evidence>
<name>Q5B5M7_EMENI</name>
<dbReference type="STRING" id="227321.Q5B5M7"/>
<dbReference type="InParanoid" id="Q5B5M7"/>
<keyword evidence="4" id="KW-1185">Reference proteome</keyword>
<dbReference type="RefSeq" id="XP_661757.1">
    <property type="nucleotide sequence ID" value="XM_656665.1"/>
</dbReference>
<dbReference type="InterPro" id="IPR015421">
    <property type="entry name" value="PyrdxlP-dep_Trfase_major"/>
</dbReference>
<dbReference type="AlphaFoldDB" id="Q5B5M7"/>
<reference evidence="4" key="2">
    <citation type="journal article" date="2009" name="Fungal Genet. Biol.">
        <title>The 2008 update of the Aspergillus nidulans genome annotation: a community effort.</title>
        <authorList>
            <person name="Wortman J.R."/>
            <person name="Gilsenan J.M."/>
            <person name="Joardar V."/>
            <person name="Deegan J."/>
            <person name="Clutterbuck J."/>
            <person name="Andersen M.R."/>
            <person name="Archer D."/>
            <person name="Bencina M."/>
            <person name="Braus G."/>
            <person name="Coutinho P."/>
            <person name="von Dohren H."/>
            <person name="Doonan J."/>
            <person name="Driessen A.J."/>
            <person name="Durek P."/>
            <person name="Espeso E."/>
            <person name="Fekete E."/>
            <person name="Flipphi M."/>
            <person name="Estrada C.G."/>
            <person name="Geysens S."/>
            <person name="Goldman G."/>
            <person name="de Groot P.W."/>
            <person name="Hansen K."/>
            <person name="Harris S.D."/>
            <person name="Heinekamp T."/>
            <person name="Helmstaedt K."/>
            <person name="Henrissat B."/>
            <person name="Hofmann G."/>
            <person name="Homan T."/>
            <person name="Horio T."/>
            <person name="Horiuchi H."/>
            <person name="James S."/>
            <person name="Jones M."/>
            <person name="Karaffa L."/>
            <person name="Karanyi Z."/>
            <person name="Kato M."/>
            <person name="Keller N."/>
            <person name="Kelly D.E."/>
            <person name="Kiel J.A."/>
            <person name="Kim J.M."/>
            <person name="van der Klei I.J."/>
            <person name="Klis F.M."/>
            <person name="Kovalchuk A."/>
            <person name="Krasevec N."/>
            <person name="Kubicek C.P."/>
            <person name="Liu B."/>
            <person name="Maccabe A."/>
            <person name="Meyer V."/>
            <person name="Mirabito P."/>
            <person name="Miskei M."/>
            <person name="Mos M."/>
            <person name="Mullins J."/>
            <person name="Nelson D.R."/>
            <person name="Nielsen J."/>
            <person name="Oakley B.R."/>
            <person name="Osmani S.A."/>
            <person name="Pakula T."/>
            <person name="Paszewski A."/>
            <person name="Paulsen I."/>
            <person name="Pilsyk S."/>
            <person name="Pocsi I."/>
            <person name="Punt P.J."/>
            <person name="Ram A.F."/>
            <person name="Ren Q."/>
            <person name="Robellet X."/>
            <person name="Robson G."/>
            <person name="Seiboth B."/>
            <person name="van Solingen P."/>
            <person name="Specht T."/>
            <person name="Sun J."/>
            <person name="Taheri-Talesh N."/>
            <person name="Takeshita N."/>
            <person name="Ussery D."/>
            <person name="vanKuyk P.A."/>
            <person name="Visser H."/>
            <person name="van de Vondervoort P.J."/>
            <person name="de Vries R.P."/>
            <person name="Walton J."/>
            <person name="Xiang X."/>
            <person name="Xiong Y."/>
            <person name="Zeng A.P."/>
            <person name="Brandt B.W."/>
            <person name="Cornell M.J."/>
            <person name="van den Hondel C.A."/>
            <person name="Visser J."/>
            <person name="Oliver S.G."/>
            <person name="Turner G."/>
        </authorList>
    </citation>
    <scope>GENOME REANNOTATION</scope>
    <source>
        <strain evidence="4">FGSC A4 / ATCC 38163 / CBS 112.46 / NRRL 194 / M139</strain>
    </source>
</reference>
<proteinExistence type="predicted"/>
<reference evidence="4" key="1">
    <citation type="journal article" date="2005" name="Nature">
        <title>Sequencing of Aspergillus nidulans and comparative analysis with A. fumigatus and A. oryzae.</title>
        <authorList>
            <person name="Galagan J.E."/>
            <person name="Calvo S.E."/>
            <person name="Cuomo C."/>
            <person name="Ma L.J."/>
            <person name="Wortman J.R."/>
            <person name="Batzoglou S."/>
            <person name="Lee S.I."/>
            <person name="Basturkmen M."/>
            <person name="Spevak C.C."/>
            <person name="Clutterbuck J."/>
            <person name="Kapitonov V."/>
            <person name="Jurka J."/>
            <person name="Scazzocchio C."/>
            <person name="Farman M."/>
            <person name="Butler J."/>
            <person name="Purcell S."/>
            <person name="Harris S."/>
            <person name="Braus G.H."/>
            <person name="Draht O."/>
            <person name="Busch S."/>
            <person name="D'Enfert C."/>
            <person name="Bouchier C."/>
            <person name="Goldman G.H."/>
            <person name="Bell-Pedersen D."/>
            <person name="Griffiths-Jones S."/>
            <person name="Doonan J.H."/>
            <person name="Yu J."/>
            <person name="Vienken K."/>
            <person name="Pain A."/>
            <person name="Freitag M."/>
            <person name="Selker E.U."/>
            <person name="Archer D.B."/>
            <person name="Penalva M.A."/>
            <person name="Oakley B.R."/>
            <person name="Momany M."/>
            <person name="Tanaka T."/>
            <person name="Kumagai T."/>
            <person name="Asai K."/>
            <person name="Machida M."/>
            <person name="Nierman W.C."/>
            <person name="Denning D.W."/>
            <person name="Caddick M."/>
            <person name="Hynes M."/>
            <person name="Paoletti M."/>
            <person name="Fischer R."/>
            <person name="Miller B."/>
            <person name="Dyer P."/>
            <person name="Sachs M.S."/>
            <person name="Osmani S.A."/>
            <person name="Birren B.W."/>
        </authorList>
    </citation>
    <scope>NUCLEOTIDE SEQUENCE [LARGE SCALE GENOMIC DNA]</scope>
    <source>
        <strain evidence="4">FGSC A4 / ATCC 38163 / CBS 112.46 / NRRL 194 / M139</strain>
    </source>
</reference>
<dbReference type="InterPro" id="IPR015422">
    <property type="entry name" value="PyrdxlP-dep_Trfase_small"/>
</dbReference>
<dbReference type="OMA" id="YPAFYRD"/>
<dbReference type="OrthoDB" id="1077582at2759"/>
<dbReference type="HOGENOM" id="CLU_017584_1_1_1"/>
<organism evidence="3 4">
    <name type="scientific">Emericella nidulans (strain FGSC A4 / ATCC 38163 / CBS 112.46 / NRRL 194 / M139)</name>
    <name type="common">Aspergillus nidulans</name>
    <dbReference type="NCBI Taxonomy" id="227321"/>
    <lineage>
        <taxon>Eukaryota</taxon>
        <taxon>Fungi</taxon>
        <taxon>Dikarya</taxon>
        <taxon>Ascomycota</taxon>
        <taxon>Pezizomycotina</taxon>
        <taxon>Eurotiomycetes</taxon>
        <taxon>Eurotiomycetidae</taxon>
        <taxon>Eurotiales</taxon>
        <taxon>Aspergillaceae</taxon>
        <taxon>Aspergillus</taxon>
        <taxon>Aspergillus subgen. Nidulantes</taxon>
    </lineage>
</organism>
<dbReference type="CDD" id="cd00609">
    <property type="entry name" value="AAT_like"/>
    <property type="match status" value="1"/>
</dbReference>
<dbReference type="InterPro" id="IPR004839">
    <property type="entry name" value="Aminotransferase_I/II_large"/>
</dbReference>
<keyword evidence="1" id="KW-0663">Pyridoxal phosphate</keyword>
<evidence type="ECO:0000313" key="4">
    <source>
        <dbReference type="Proteomes" id="UP000000560"/>
    </source>
</evidence>